<comment type="subunit">
    <text evidence="2">Homohexamer.</text>
</comment>
<evidence type="ECO:0000313" key="7">
    <source>
        <dbReference type="EMBL" id="BAG34507.1"/>
    </source>
</evidence>
<gene>
    <name evidence="7" type="ordered locus">PGN_1989</name>
</gene>
<proteinExistence type="inferred from homology"/>
<evidence type="ECO:0000256" key="4">
    <source>
        <dbReference type="ARBA" id="ARBA00022723"/>
    </source>
</evidence>
<protein>
    <recommendedName>
        <fullName evidence="3 5">GTP cyclohydrolase 1 type 2 homolog</fullName>
    </recommendedName>
</protein>
<dbReference type="eggNOG" id="COG0327">
    <property type="taxonomic scope" value="Bacteria"/>
</dbReference>
<name>B2RMB2_PORG3</name>
<dbReference type="InterPro" id="IPR017221">
    <property type="entry name" value="DUF34/NIF3_bac"/>
</dbReference>
<dbReference type="GO" id="GO:0046872">
    <property type="term" value="F:metal ion binding"/>
    <property type="evidence" value="ECO:0007669"/>
    <property type="project" value="UniProtKB-UniRule"/>
</dbReference>
<dbReference type="PIRSF" id="PIRSF037489">
    <property type="entry name" value="UCP037489_NIF3_YqfO"/>
    <property type="match status" value="1"/>
</dbReference>
<dbReference type="PANTHER" id="PTHR13799:SF14">
    <property type="entry name" value="GTP CYCLOHYDROLASE 1 TYPE 2 HOMOLOG"/>
    <property type="match status" value="1"/>
</dbReference>
<keyword evidence="4 5" id="KW-0479">Metal-binding</keyword>
<evidence type="ECO:0000256" key="3">
    <source>
        <dbReference type="ARBA" id="ARBA00022112"/>
    </source>
</evidence>
<dbReference type="EMBL" id="AP009380">
    <property type="protein sequence ID" value="BAG34507.1"/>
    <property type="molecule type" value="Genomic_DNA"/>
</dbReference>
<comment type="similarity">
    <text evidence="1 5">Belongs to the GTP cyclohydrolase I type 2/NIF3 family.</text>
</comment>
<sequence>MQKITFGQRNQTEPLGSHSKMIIQDIIEAIEAVCPRAYQESYDNSGVQVGDTKREATGALLCVDVTEAVLEEAIRLGCNLVIAHHPILFKPLKRLTGSSYVERCVELAVRHGLVLYAAHTNADNAPQGLNALLAERFGLLNTRPLEPLQGKLLELVTFVPTEYADALRQALWQAGAGRLGHYDCCSFSHAGTGTFRAAEGANPFVGAIGELHHEAEERISLVLPAYRQGAVLQALHAAHPYELPAVSLIPLANDHPSAGGGIVGDLPSPMSEREMLLHIKEVFGLKVLSHSARRERPLRRMAICGGSGAFMWRRAAQEGADLFLTGEAKYNDFFDAGEHLLLVTIGHYESEEVANELFMRIISQKFPTFATHKSSVATNPVNYL</sequence>
<dbReference type="Gene3D" id="3.30.70.120">
    <property type="match status" value="1"/>
</dbReference>
<evidence type="ECO:0000256" key="2">
    <source>
        <dbReference type="ARBA" id="ARBA00011643"/>
    </source>
</evidence>
<dbReference type="AlphaFoldDB" id="B2RMB2"/>
<dbReference type="Gene3D" id="3.40.1390.30">
    <property type="entry name" value="NIF3 (NGG1p interacting factor 3)-like"/>
    <property type="match status" value="1"/>
</dbReference>
<dbReference type="InterPro" id="IPR015867">
    <property type="entry name" value="N-reg_PII/ATP_PRibTrfase_C"/>
</dbReference>
<dbReference type="SUPFAM" id="SSF102705">
    <property type="entry name" value="NIF3 (NGG1p interacting factor 3)-like"/>
    <property type="match status" value="1"/>
</dbReference>
<dbReference type="Proteomes" id="UP000008842">
    <property type="component" value="Chromosome"/>
</dbReference>
<evidence type="ECO:0000256" key="6">
    <source>
        <dbReference type="PIRSR" id="PIRSR602678-1"/>
    </source>
</evidence>
<dbReference type="KEGG" id="pgn:PGN_1989"/>
<organism evidence="7 8">
    <name type="scientific">Porphyromonas gingivalis (strain ATCC 33277 / DSM 20709 / CIP 103683 / JCM 12257 / NCTC 11834 / 2561)</name>
    <dbReference type="NCBI Taxonomy" id="431947"/>
    <lineage>
        <taxon>Bacteria</taxon>
        <taxon>Pseudomonadati</taxon>
        <taxon>Bacteroidota</taxon>
        <taxon>Bacteroidia</taxon>
        <taxon>Bacteroidales</taxon>
        <taxon>Porphyromonadaceae</taxon>
        <taxon>Porphyromonas</taxon>
    </lineage>
</organism>
<evidence type="ECO:0000256" key="5">
    <source>
        <dbReference type="PIRNR" id="PIRNR037489"/>
    </source>
</evidence>
<reference evidence="7 8" key="1">
    <citation type="journal article" date="2008" name="DNA Res.">
        <title>Determination of the genome sequence of Porphyromonas gingivalis strain ATCC 33277 and genomic comparison with strain W83 revealed extensive genome rearrangements in P. gingivalis.</title>
        <authorList>
            <person name="Naito M."/>
            <person name="Hirakawa H."/>
            <person name="Yamashita A."/>
            <person name="Ohara N."/>
            <person name="Shoji M."/>
            <person name="Yukitake H."/>
            <person name="Nakayama K."/>
            <person name="Toh H."/>
            <person name="Yoshimura F."/>
            <person name="Kuhara S."/>
            <person name="Hattori M."/>
            <person name="Hayashi T."/>
            <person name="Nakayama K."/>
        </authorList>
    </citation>
    <scope>NUCLEOTIDE SEQUENCE [LARGE SCALE GENOMIC DNA]</scope>
    <source>
        <strain evidence="8">ATCC 33277 / DSM 20709 / CIP 103683 / JCM 12257 / NCTC 11834 / 2561</strain>
    </source>
</reference>
<dbReference type="GO" id="GO:0005737">
    <property type="term" value="C:cytoplasm"/>
    <property type="evidence" value="ECO:0007669"/>
    <property type="project" value="TreeGrafter"/>
</dbReference>
<feature type="binding site" evidence="6">
    <location>
        <position position="84"/>
    </location>
    <ligand>
        <name>a divalent metal cation</name>
        <dbReference type="ChEBI" id="CHEBI:60240"/>
        <label>1</label>
    </ligand>
</feature>
<dbReference type="NCBIfam" id="TIGR00486">
    <property type="entry name" value="YbgI_SA1388"/>
    <property type="match status" value="1"/>
</dbReference>
<evidence type="ECO:0000256" key="1">
    <source>
        <dbReference type="ARBA" id="ARBA00006964"/>
    </source>
</evidence>
<accession>B2RMB2</accession>
<evidence type="ECO:0000313" key="8">
    <source>
        <dbReference type="Proteomes" id="UP000008842"/>
    </source>
</evidence>
<feature type="binding site" evidence="6">
    <location>
        <position position="123"/>
    </location>
    <ligand>
        <name>a divalent metal cation</name>
        <dbReference type="ChEBI" id="CHEBI:60240"/>
        <label>1</label>
    </ligand>
</feature>
<dbReference type="InterPro" id="IPR036069">
    <property type="entry name" value="DUF34/NIF3_sf"/>
</dbReference>
<dbReference type="HOGENOM" id="CLU_037423_1_0_10"/>
<dbReference type="PANTHER" id="PTHR13799">
    <property type="entry name" value="NGG1 INTERACTING FACTOR 3"/>
    <property type="match status" value="1"/>
</dbReference>
<feature type="binding site" evidence="6">
    <location>
        <position position="347"/>
    </location>
    <ligand>
        <name>a divalent metal cation</name>
        <dbReference type="ChEBI" id="CHEBI:60240"/>
        <label>1</label>
    </ligand>
</feature>
<feature type="binding site" evidence="6">
    <location>
        <position position="351"/>
    </location>
    <ligand>
        <name>a divalent metal cation</name>
        <dbReference type="ChEBI" id="CHEBI:60240"/>
        <label>1</label>
    </ligand>
</feature>
<feature type="binding site" evidence="6">
    <location>
        <position position="85"/>
    </location>
    <ligand>
        <name>a divalent metal cation</name>
        <dbReference type="ChEBI" id="CHEBI:60240"/>
        <label>1</label>
    </ligand>
</feature>
<dbReference type="Pfam" id="PF01784">
    <property type="entry name" value="DUF34_NIF3"/>
    <property type="match status" value="1"/>
</dbReference>
<dbReference type="InterPro" id="IPR002678">
    <property type="entry name" value="DUF34/NIF3"/>
</dbReference>
<dbReference type="FunFam" id="3.40.1390.30:FF:000001">
    <property type="entry name" value="GTP cyclohydrolase 1 type 2"/>
    <property type="match status" value="1"/>
</dbReference>